<dbReference type="RefSeq" id="WP_017801582.1">
    <property type="nucleotide sequence ID" value="NZ_JAGGMQ010000001.1"/>
</dbReference>
<dbReference type="InterPro" id="IPR038488">
    <property type="entry name" value="Integrase_DNA-bd_sf"/>
</dbReference>
<evidence type="ECO:0000313" key="6">
    <source>
        <dbReference type="EMBL" id="MBP2169095.1"/>
    </source>
</evidence>
<evidence type="ECO:0000259" key="4">
    <source>
        <dbReference type="Pfam" id="PF13356"/>
    </source>
</evidence>
<organism evidence="6 7">
    <name type="scientific">Winslowiella toletana</name>
    <dbReference type="NCBI Taxonomy" id="92490"/>
    <lineage>
        <taxon>Bacteria</taxon>
        <taxon>Pseudomonadati</taxon>
        <taxon>Pseudomonadota</taxon>
        <taxon>Gammaproteobacteria</taxon>
        <taxon>Enterobacterales</taxon>
        <taxon>Erwiniaceae</taxon>
        <taxon>Winslowiella</taxon>
    </lineage>
</organism>
<dbReference type="InterPro" id="IPR050808">
    <property type="entry name" value="Phage_Integrase"/>
</dbReference>
<reference evidence="6 7" key="1">
    <citation type="submission" date="2021-03" db="EMBL/GenBank/DDBJ databases">
        <authorList>
            <person name="D'Agostino P."/>
            <person name="Huntemann M."/>
            <person name="Clum A."/>
            <person name="Spunde A."/>
            <person name="Palaniappan K."/>
            <person name="Ritter S."/>
            <person name="Mikhailova N."/>
            <person name="Chen I.-M."/>
            <person name="Stamatis D."/>
            <person name="Reddy T."/>
            <person name="O'Malley R."/>
            <person name="Daum C."/>
            <person name="Shapiro N."/>
            <person name="Ivanova N."/>
            <person name="Kyrpides N."/>
            <person name="Woyke T."/>
        </authorList>
    </citation>
    <scope>NUCLEOTIDE SEQUENCE [LARGE SCALE GENOMIC DNA]</scope>
    <source>
        <strain evidence="6 7">WS4403</strain>
    </source>
</reference>
<keyword evidence="3" id="KW-0238">DNA-binding</keyword>
<dbReference type="InterPro" id="IPR011010">
    <property type="entry name" value="DNA_brk_join_enz"/>
</dbReference>
<evidence type="ECO:0000259" key="5">
    <source>
        <dbReference type="Pfam" id="PF22022"/>
    </source>
</evidence>
<feature type="domain" description="Integrase DNA-binding" evidence="4">
    <location>
        <begin position="4"/>
        <end position="88"/>
    </location>
</feature>
<dbReference type="InterPro" id="IPR053876">
    <property type="entry name" value="Phage_int_M"/>
</dbReference>
<comment type="similarity">
    <text evidence="1">Belongs to the 'phage' integrase family.</text>
</comment>
<dbReference type="InterPro" id="IPR025166">
    <property type="entry name" value="Integrase_DNA_bind_dom"/>
</dbReference>
<dbReference type="Pfam" id="PF22022">
    <property type="entry name" value="Phage_int_M"/>
    <property type="match status" value="1"/>
</dbReference>
<dbReference type="InterPro" id="IPR010998">
    <property type="entry name" value="Integrase_recombinase_N"/>
</dbReference>
<dbReference type="Pfam" id="PF13356">
    <property type="entry name" value="Arm-DNA-bind_3"/>
    <property type="match status" value="1"/>
</dbReference>
<accession>A0ABS4P914</accession>
<evidence type="ECO:0008006" key="8">
    <source>
        <dbReference type="Google" id="ProtNLM"/>
    </source>
</evidence>
<dbReference type="Gene3D" id="1.10.150.130">
    <property type="match status" value="1"/>
</dbReference>
<proteinExistence type="inferred from homology"/>
<gene>
    <name evidence="6" type="ORF">J2125_002287</name>
</gene>
<evidence type="ECO:0000313" key="7">
    <source>
        <dbReference type="Proteomes" id="UP001195624"/>
    </source>
</evidence>
<sequence>MGSLTVKTVQSILRSNKPGRYADGQGLYLMLPERGEAYWMLRYTLHDKRRALTLGRQSDLALAETRSKADDIRRKIRQGDDPIVERKRIQPVKIHTVNALFKDWYPDQVRRLKHPRIPHRIFSKDISPQIGELVLSKVTPLDIRAVLRRITASGRPSIANDALMYMKQLFNHGIKLGLLIYNPAAAFNVDDAGGVEESRERALSVEELGTLLQTFRENRASFTRR</sequence>
<dbReference type="Proteomes" id="UP001195624">
    <property type="component" value="Unassembled WGS sequence"/>
</dbReference>
<protein>
    <recommendedName>
        <fullName evidence="8">Integrase</fullName>
    </recommendedName>
</protein>
<evidence type="ECO:0000256" key="3">
    <source>
        <dbReference type="ARBA" id="ARBA00023125"/>
    </source>
</evidence>
<dbReference type="Gene3D" id="3.30.160.390">
    <property type="entry name" value="Integrase, DNA-binding domain"/>
    <property type="match status" value="1"/>
</dbReference>
<comment type="caution">
    <text evidence="6">The sequence shown here is derived from an EMBL/GenBank/DDBJ whole genome shotgun (WGS) entry which is preliminary data.</text>
</comment>
<name>A0ABS4P914_9GAMM</name>
<dbReference type="SUPFAM" id="SSF56349">
    <property type="entry name" value="DNA breaking-rejoining enzymes"/>
    <property type="match status" value="1"/>
</dbReference>
<evidence type="ECO:0000256" key="2">
    <source>
        <dbReference type="ARBA" id="ARBA00022908"/>
    </source>
</evidence>
<dbReference type="PANTHER" id="PTHR30629">
    <property type="entry name" value="PROPHAGE INTEGRASE"/>
    <property type="match status" value="1"/>
</dbReference>
<dbReference type="PANTHER" id="PTHR30629:SF2">
    <property type="entry name" value="PROPHAGE INTEGRASE INTS-RELATED"/>
    <property type="match status" value="1"/>
</dbReference>
<evidence type="ECO:0000256" key="1">
    <source>
        <dbReference type="ARBA" id="ARBA00008857"/>
    </source>
</evidence>
<dbReference type="EMBL" id="JAGGMQ010000001">
    <property type="protein sequence ID" value="MBP2169095.1"/>
    <property type="molecule type" value="Genomic_DNA"/>
</dbReference>
<keyword evidence="2" id="KW-0229">DNA integration</keyword>
<feature type="domain" description="Phage integrase central" evidence="5">
    <location>
        <begin position="113"/>
        <end position="187"/>
    </location>
</feature>
<keyword evidence="7" id="KW-1185">Reference proteome</keyword>
<reference evidence="7" key="2">
    <citation type="submission" date="2023-07" db="EMBL/GenBank/DDBJ databases">
        <title>Genome mining of underrepresented organisms for secondary metabolites.</title>
        <authorList>
            <person name="D'Agostino P.M."/>
        </authorList>
    </citation>
    <scope>NUCLEOTIDE SEQUENCE [LARGE SCALE GENOMIC DNA]</scope>
    <source>
        <strain evidence="7">WS4403</strain>
    </source>
</reference>